<accession>A0A517MPV1</accession>
<sequence length="149" mass="15943">MQLNLTELPSLGSPELLRRMALCFALGLTTFVGCSNSDKHPLTGRVTTEAGEPVVAASLQFRSDEHTCRANTDEEGNYTVSIAGKGEGAPAGTYRVSIMEYTGDPENPAPRVAHVKYASAKKSGLVVTVPTESGTFDIVLDSAEKRRKK</sequence>
<dbReference type="InterPro" id="IPR008969">
    <property type="entry name" value="CarboxyPept-like_regulatory"/>
</dbReference>
<dbReference type="OrthoDB" id="285058at2"/>
<proteinExistence type="predicted"/>
<gene>
    <name evidence="1" type="ORF">HG15A2_01740</name>
</gene>
<keyword evidence="2" id="KW-1185">Reference proteome</keyword>
<dbReference type="Gene3D" id="2.60.40.1120">
    <property type="entry name" value="Carboxypeptidase-like, regulatory domain"/>
    <property type="match status" value="1"/>
</dbReference>
<dbReference type="SUPFAM" id="SSF49464">
    <property type="entry name" value="Carboxypeptidase regulatory domain-like"/>
    <property type="match status" value="1"/>
</dbReference>
<organism evidence="1 2">
    <name type="scientific">Adhaeretor mobilis</name>
    <dbReference type="NCBI Taxonomy" id="1930276"/>
    <lineage>
        <taxon>Bacteria</taxon>
        <taxon>Pseudomonadati</taxon>
        <taxon>Planctomycetota</taxon>
        <taxon>Planctomycetia</taxon>
        <taxon>Pirellulales</taxon>
        <taxon>Lacipirellulaceae</taxon>
        <taxon>Adhaeretor</taxon>
    </lineage>
</organism>
<reference evidence="1 2" key="1">
    <citation type="submission" date="2019-02" db="EMBL/GenBank/DDBJ databases">
        <title>Deep-cultivation of Planctomycetes and their phenomic and genomic characterization uncovers novel biology.</title>
        <authorList>
            <person name="Wiegand S."/>
            <person name="Jogler M."/>
            <person name="Boedeker C."/>
            <person name="Pinto D."/>
            <person name="Vollmers J."/>
            <person name="Rivas-Marin E."/>
            <person name="Kohn T."/>
            <person name="Peeters S.H."/>
            <person name="Heuer A."/>
            <person name="Rast P."/>
            <person name="Oberbeckmann S."/>
            <person name="Bunk B."/>
            <person name="Jeske O."/>
            <person name="Meyerdierks A."/>
            <person name="Storesund J.E."/>
            <person name="Kallscheuer N."/>
            <person name="Luecker S."/>
            <person name="Lage O.M."/>
            <person name="Pohl T."/>
            <person name="Merkel B.J."/>
            <person name="Hornburger P."/>
            <person name="Mueller R.-W."/>
            <person name="Bruemmer F."/>
            <person name="Labrenz M."/>
            <person name="Spormann A.M."/>
            <person name="Op den Camp H."/>
            <person name="Overmann J."/>
            <person name="Amann R."/>
            <person name="Jetten M.S.M."/>
            <person name="Mascher T."/>
            <person name="Medema M.H."/>
            <person name="Devos D.P."/>
            <person name="Kaster A.-K."/>
            <person name="Ovreas L."/>
            <person name="Rohde M."/>
            <person name="Galperin M.Y."/>
            <person name="Jogler C."/>
        </authorList>
    </citation>
    <scope>NUCLEOTIDE SEQUENCE [LARGE SCALE GENOMIC DNA]</scope>
    <source>
        <strain evidence="1 2">HG15A2</strain>
    </source>
</reference>
<evidence type="ECO:0000313" key="1">
    <source>
        <dbReference type="EMBL" id="QDS96915.1"/>
    </source>
</evidence>
<evidence type="ECO:0008006" key="3">
    <source>
        <dbReference type="Google" id="ProtNLM"/>
    </source>
</evidence>
<name>A0A517MPV1_9BACT</name>
<protein>
    <recommendedName>
        <fullName evidence="3">Carboxypeptidase regulatory-like domain-containing protein</fullName>
    </recommendedName>
</protein>
<dbReference type="RefSeq" id="WP_145056890.1">
    <property type="nucleotide sequence ID" value="NZ_CP036263.1"/>
</dbReference>
<evidence type="ECO:0000313" key="2">
    <source>
        <dbReference type="Proteomes" id="UP000319852"/>
    </source>
</evidence>
<dbReference type="Proteomes" id="UP000319852">
    <property type="component" value="Chromosome"/>
</dbReference>
<dbReference type="EMBL" id="CP036263">
    <property type="protein sequence ID" value="QDS96915.1"/>
    <property type="molecule type" value="Genomic_DNA"/>
</dbReference>
<dbReference type="KEGG" id="amob:HG15A2_01740"/>
<dbReference type="AlphaFoldDB" id="A0A517MPV1"/>